<feature type="domain" description="PAP/OAS1 substrate-binding-related" evidence="3">
    <location>
        <begin position="173"/>
        <end position="365"/>
    </location>
</feature>
<feature type="region of interest" description="Disordered" evidence="1">
    <location>
        <begin position="441"/>
        <end position="463"/>
    </location>
</feature>
<dbReference type="AlphaFoldDB" id="A0AAN7KQV7"/>
<dbReference type="SUPFAM" id="SSF81301">
    <property type="entry name" value="Nucleotidyltransferase"/>
    <property type="match status" value="1"/>
</dbReference>
<sequence>MGDLWDRLSMAAAAGLGRTYPLFPRPESNAENLQIAEEMTQGIIARIHPNSISYHRRRAIIYYVKRLLRNHLGCEVFPFGSVPLMTYLPDGDIDLTVFTGVKPEEALCNDVFAVLNREDWNGNSEFIVKDVQLIRAEVKVVKCLIQNIVVDISFNQLGGLCTLCFLEQVDSLIGKDHLLKRSILLIKAWCYYESRILGAHHGLLSTYALETLVLYIFHLYHRSLNGPLGVFYKFLDYYSKFDWEKYCVSLKGPVLISSLPKLVVEQPDISSGDLFSNDFLKECVEAFSVPAKGLSTTTQRAFNKKHLNIIDPLKENNNLGRSVSRGNYFRIRSAFGFGVQKLERVLSESKGGITSILNEMFSNTMVHVGGQRSDVQGHVLLHCQDDFRNIALFSARDPYQENHPSYQTNSAVSRETPISLISAFDKVIIPDEENSLCENLSEAPQNSEVAVSEEENSADEASSFTWISGDLDELATARNFSMSDCSLKSYSSGALDCISTSVRKSHHGPHLCFSRSPTELNEIRNGDASGEPPMKSGFIDTCSSVYQNSDGEQSTSGLYEDPLISSSIYCSSKDTYHAYLSHQASSLILEPSNSLSDLSGDYQSHISSLQYGQWCYNYALAAQVAQGSLSFTSELQGKNSWDVVGKSIHHWYAGSSQINTNGIFPGQLLCPANQIIPIPPFGMEDMRKTRGTGTYIPNPSRSHYRAGVQMGVGRPQTQLMKFPHGNGHGSTFVELVLPERIRRPPEIHGRPSIAPTDVNFSYFPERKSCPNANGSMHEAPSDQIPELGSFRQSPPLRGPSRPSTSGTQKHRSSDRIPQDRMQEQLYRDMQLYHASA</sequence>
<evidence type="ECO:0000313" key="5">
    <source>
        <dbReference type="Proteomes" id="UP001345219"/>
    </source>
</evidence>
<dbReference type="CDD" id="cd05402">
    <property type="entry name" value="NT_PAP_TUTase"/>
    <property type="match status" value="1"/>
</dbReference>
<evidence type="ECO:0000259" key="2">
    <source>
        <dbReference type="Pfam" id="PF22600"/>
    </source>
</evidence>
<comment type="caution">
    <text evidence="4">The sequence shown here is derived from an EMBL/GenBank/DDBJ whole genome shotgun (WGS) entry which is preliminary data.</text>
</comment>
<dbReference type="InterPro" id="IPR054708">
    <property type="entry name" value="MTPAP-like_central"/>
</dbReference>
<evidence type="ECO:0000256" key="1">
    <source>
        <dbReference type="SAM" id="MobiDB-lite"/>
    </source>
</evidence>
<dbReference type="PANTHER" id="PTHR45979:SF2">
    <property type="entry name" value="PAP_OAS1 SUBSTRATE-BINDING DOMAIN SUPERFAMILY"/>
    <property type="match status" value="1"/>
</dbReference>
<keyword evidence="5" id="KW-1185">Reference proteome</keyword>
<evidence type="ECO:0000313" key="4">
    <source>
        <dbReference type="EMBL" id="KAK4771270.1"/>
    </source>
</evidence>
<feature type="compositionally biased region" description="Basic and acidic residues" evidence="1">
    <location>
        <begin position="811"/>
        <end position="822"/>
    </location>
</feature>
<dbReference type="InterPro" id="IPR058921">
    <property type="entry name" value="PAP/OAS1-rel"/>
</dbReference>
<dbReference type="SUPFAM" id="SSF81631">
    <property type="entry name" value="PAP/OAS1 substrate-binding domain"/>
    <property type="match status" value="1"/>
</dbReference>
<evidence type="ECO:0000259" key="3">
    <source>
        <dbReference type="Pfam" id="PF26180"/>
    </source>
</evidence>
<dbReference type="Gene3D" id="1.10.1410.10">
    <property type="match status" value="1"/>
</dbReference>
<dbReference type="EMBL" id="JAXIOK010000005">
    <property type="protein sequence ID" value="KAK4771270.1"/>
    <property type="molecule type" value="Genomic_DNA"/>
</dbReference>
<evidence type="ECO:0008006" key="6">
    <source>
        <dbReference type="Google" id="ProtNLM"/>
    </source>
</evidence>
<proteinExistence type="predicted"/>
<reference evidence="4 5" key="1">
    <citation type="journal article" date="2023" name="Hortic Res">
        <title>Pangenome of water caltrop reveals structural variations and asymmetric subgenome divergence after allopolyploidization.</title>
        <authorList>
            <person name="Zhang X."/>
            <person name="Chen Y."/>
            <person name="Wang L."/>
            <person name="Yuan Y."/>
            <person name="Fang M."/>
            <person name="Shi L."/>
            <person name="Lu R."/>
            <person name="Comes H.P."/>
            <person name="Ma Y."/>
            <person name="Chen Y."/>
            <person name="Huang G."/>
            <person name="Zhou Y."/>
            <person name="Zheng Z."/>
            <person name="Qiu Y."/>
        </authorList>
    </citation>
    <scope>NUCLEOTIDE SEQUENCE [LARGE SCALE GENOMIC DNA]</scope>
    <source>
        <tissue evidence="4">Roots</tissue>
    </source>
</reference>
<gene>
    <name evidence="4" type="ORF">SAY87_031802</name>
</gene>
<dbReference type="Pfam" id="PF22600">
    <property type="entry name" value="MTPAP-like_central"/>
    <property type="match status" value="1"/>
</dbReference>
<dbReference type="InterPro" id="IPR043519">
    <property type="entry name" value="NT_sf"/>
</dbReference>
<dbReference type="Gene3D" id="3.30.460.10">
    <property type="entry name" value="Beta Polymerase, domain 2"/>
    <property type="match status" value="1"/>
</dbReference>
<dbReference type="InterPro" id="IPR058920">
    <property type="entry name" value="PAP-OAS1-bd-rel"/>
</dbReference>
<name>A0AAN7KQV7_9MYRT</name>
<accession>A0AAN7KQV7</accession>
<organism evidence="4 5">
    <name type="scientific">Trapa incisa</name>
    <dbReference type="NCBI Taxonomy" id="236973"/>
    <lineage>
        <taxon>Eukaryota</taxon>
        <taxon>Viridiplantae</taxon>
        <taxon>Streptophyta</taxon>
        <taxon>Embryophyta</taxon>
        <taxon>Tracheophyta</taxon>
        <taxon>Spermatophyta</taxon>
        <taxon>Magnoliopsida</taxon>
        <taxon>eudicotyledons</taxon>
        <taxon>Gunneridae</taxon>
        <taxon>Pentapetalae</taxon>
        <taxon>rosids</taxon>
        <taxon>malvids</taxon>
        <taxon>Myrtales</taxon>
        <taxon>Lythraceae</taxon>
        <taxon>Trapa</taxon>
    </lineage>
</organism>
<feature type="domain" description="Poly(A) RNA polymerase mitochondrial-like central palm" evidence="2">
    <location>
        <begin position="42"/>
        <end position="160"/>
    </location>
</feature>
<feature type="region of interest" description="Disordered" evidence="1">
    <location>
        <begin position="764"/>
        <end position="822"/>
    </location>
</feature>
<dbReference type="Proteomes" id="UP001345219">
    <property type="component" value="Chromosome 24"/>
</dbReference>
<protein>
    <recommendedName>
        <fullName evidence="6">Polymerase nucleotidyl transferase domain-containing protein</fullName>
    </recommendedName>
</protein>
<dbReference type="PANTHER" id="PTHR45979">
    <property type="entry name" value="PAP/OAS1 SUBSTRATE-BINDING DOMAIN SUPERFAMILY"/>
    <property type="match status" value="1"/>
</dbReference>
<dbReference type="Pfam" id="PF26180">
    <property type="entry name" value="PAP-OAS1"/>
    <property type="match status" value="1"/>
</dbReference>